<reference evidence="3 4" key="2">
    <citation type="submission" date="2019-08" db="EMBL/GenBank/DDBJ databases">
        <authorList>
            <person name="Henke P."/>
        </authorList>
    </citation>
    <scope>NUCLEOTIDE SEQUENCE [LARGE SCALE GENOMIC DNA]</scope>
    <source>
        <strain evidence="3">Phe10_nw2017</strain>
    </source>
</reference>
<organism evidence="3 4">
    <name type="scientific">Planctomyces bekefii</name>
    <dbReference type="NCBI Taxonomy" id="1653850"/>
    <lineage>
        <taxon>Bacteria</taxon>
        <taxon>Pseudomonadati</taxon>
        <taxon>Planctomycetota</taxon>
        <taxon>Planctomycetia</taxon>
        <taxon>Planctomycetales</taxon>
        <taxon>Planctomycetaceae</taxon>
        <taxon>Planctomyces</taxon>
    </lineage>
</organism>
<dbReference type="Gene3D" id="1.10.10.60">
    <property type="entry name" value="Homeodomain-like"/>
    <property type="match status" value="1"/>
</dbReference>
<protein>
    <recommendedName>
        <fullName evidence="2">Transposase IS30-like HTH domain-containing protein</fullName>
    </recommendedName>
</protein>
<dbReference type="InterPro" id="IPR025246">
    <property type="entry name" value="IS30-like_HTH"/>
</dbReference>
<accession>A0A5C6M5K9</accession>
<comment type="caution">
    <text evidence="3">The sequence shown here is derived from an EMBL/GenBank/DDBJ whole genome shotgun (WGS) entry which is preliminary data.</text>
</comment>
<proteinExistence type="predicted"/>
<reference evidence="3 4" key="1">
    <citation type="submission" date="2019-08" db="EMBL/GenBank/DDBJ databases">
        <title>100 year-old enigma solved: identification of Planctomyces bekefii, the type genus and species of the phylum Planctomycetes.</title>
        <authorList>
            <person name="Svetlana D.N."/>
            <person name="Overmann J."/>
        </authorList>
    </citation>
    <scope>NUCLEOTIDE SEQUENCE [LARGE SCALE GENOMIC DNA]</scope>
    <source>
        <strain evidence="3">Phe10_nw2017</strain>
    </source>
</reference>
<dbReference type="EMBL" id="SRHE01000742">
    <property type="protein sequence ID" value="TWW08291.1"/>
    <property type="molecule type" value="Genomic_DNA"/>
</dbReference>
<feature type="compositionally biased region" description="Polar residues" evidence="1">
    <location>
        <begin position="73"/>
        <end position="83"/>
    </location>
</feature>
<dbReference type="Proteomes" id="UP000321083">
    <property type="component" value="Unassembled WGS sequence"/>
</dbReference>
<evidence type="ECO:0000313" key="3">
    <source>
        <dbReference type="EMBL" id="TWW08291.1"/>
    </source>
</evidence>
<feature type="region of interest" description="Disordered" evidence="1">
    <location>
        <begin position="59"/>
        <end position="129"/>
    </location>
</feature>
<dbReference type="AlphaFoldDB" id="A0A5C6M5K9"/>
<sequence>MLSDFGTEVAGELGMPNQLSMASIQSIETLHRSGHSNREIARILGIDRGAVNKYVRRLRTAEAPPAMPEAGSEDSQNRPNLRTGSGGEGPGSEASEEPQNRPNPHIQHGQSDARELSWVSRTHRPKEPL</sequence>
<dbReference type="SUPFAM" id="SSF46689">
    <property type="entry name" value="Homeodomain-like"/>
    <property type="match status" value="1"/>
</dbReference>
<dbReference type="Pfam" id="PF13936">
    <property type="entry name" value="HTH_38"/>
    <property type="match status" value="1"/>
</dbReference>
<evidence type="ECO:0000259" key="2">
    <source>
        <dbReference type="Pfam" id="PF13936"/>
    </source>
</evidence>
<dbReference type="InterPro" id="IPR009057">
    <property type="entry name" value="Homeodomain-like_sf"/>
</dbReference>
<evidence type="ECO:0000256" key="1">
    <source>
        <dbReference type="SAM" id="MobiDB-lite"/>
    </source>
</evidence>
<keyword evidence="4" id="KW-1185">Reference proteome</keyword>
<feature type="domain" description="Transposase IS30-like HTH" evidence="2">
    <location>
        <begin position="18"/>
        <end position="57"/>
    </location>
</feature>
<gene>
    <name evidence="3" type="ORF">E3A20_25810</name>
</gene>
<feature type="non-terminal residue" evidence="3">
    <location>
        <position position="129"/>
    </location>
</feature>
<evidence type="ECO:0000313" key="4">
    <source>
        <dbReference type="Proteomes" id="UP000321083"/>
    </source>
</evidence>
<name>A0A5C6M5K9_9PLAN</name>